<dbReference type="STRING" id="1193518.BN13_500005"/>
<gene>
    <name evidence="1" type="ORF">BN13_500005</name>
</gene>
<name>A0A077MFA2_9MICO</name>
<protein>
    <submittedName>
        <fullName evidence="1">Uncharacterized protein</fullName>
    </submittedName>
</protein>
<dbReference type="EMBL" id="CAJC01000162">
    <property type="protein sequence ID" value="CCI53877.1"/>
    <property type="molecule type" value="Genomic_DNA"/>
</dbReference>
<dbReference type="Pfam" id="PF17660">
    <property type="entry name" value="BTRD1"/>
    <property type="match status" value="5"/>
</dbReference>
<dbReference type="OrthoDB" id="5289073at2"/>
<accession>A0A077MFA2</accession>
<proteinExistence type="predicted"/>
<sequence length="604" mass="65996">MSDFVLTPGGYRPAKNVHYIPPDHTIQGAADGIRILGPQGQLVLEISPDSRHDPSRPLLPTNLTRLSPNEILRSGDSILLPAHSVIDEPGGPPVPRRVGEGNGHLEGRMFRRIDDITRLVKEPRQQLLRKGIVPATPINGWVAFTGWTNGSGSPISSFSTTWTVPAEPTTDVGQTIFLFNGIQNSDRIYQPVLQWGPSAAGGGPRWAVASWYVDGIGGTHLHTDLVDVRPGDVLTGVMTLTGTANGLHSYDCAFAGIANTGLLVTDIQELTWANETLEAYGVFDHSHYPPVSRTTMGAIEIRTRDGAAPHFTWTPDSVTRLDTEHAVVEIDGATNGSVSLRYTSELGDGAWIARHGLDSQEFQALFDDLTGNQGMELVCVSGYDEGGARYAAIWRKQVVDHAWQARHGLDSAGHQDLFDTLPADGWYPVLVNGYNVGGTDLYASIWHRSAVPPLWSAQHGLTPQDYQCVFDEYSAAGWVPVWVSGFGDGDDVRFACIWHRRQGWSPRWAARHGLDHVQHQAAFDDFVSQGLHPSVVCGYNDHGTNRFVSVFTDAPSPSLWVRHGISEPDYQAEFDGRPGEGWSPSQTNSWRGSTGTTFNVTFAK</sequence>
<evidence type="ECO:0000313" key="2">
    <source>
        <dbReference type="Proteomes" id="UP000035720"/>
    </source>
</evidence>
<comment type="caution">
    <text evidence="1">The sequence shown here is derived from an EMBL/GenBank/DDBJ whole genome shotgun (WGS) entry which is preliminary data.</text>
</comment>
<dbReference type="InterPro" id="IPR049511">
    <property type="entry name" value="PGH-like_rpt"/>
</dbReference>
<evidence type="ECO:0000313" key="1">
    <source>
        <dbReference type="EMBL" id="CCI53877.1"/>
    </source>
</evidence>
<reference evidence="1 2" key="1">
    <citation type="journal article" date="2013" name="ISME J.">
        <title>A metabolic model for members of the genus Tetrasphaera involved in enhanced biological phosphorus removal.</title>
        <authorList>
            <person name="Kristiansen R."/>
            <person name="Nguyen H.T.T."/>
            <person name="Saunders A.M."/>
            <person name="Nielsen J.L."/>
            <person name="Wimmer R."/>
            <person name="Le V.Q."/>
            <person name="McIlroy S.J."/>
            <person name="Petrovski S."/>
            <person name="Seviour R.J."/>
            <person name="Calteau A."/>
            <person name="Nielsen K.L."/>
            <person name="Nielsen P.H."/>
        </authorList>
    </citation>
    <scope>NUCLEOTIDE SEQUENCE [LARGE SCALE GENOMIC DNA]</scope>
    <source>
        <strain evidence="1 2">Ben 74</strain>
    </source>
</reference>
<dbReference type="AlphaFoldDB" id="A0A077MFA2"/>
<dbReference type="Proteomes" id="UP000035720">
    <property type="component" value="Unassembled WGS sequence"/>
</dbReference>
<dbReference type="RefSeq" id="WP_048546239.1">
    <property type="nucleotide sequence ID" value="NZ_HF571038.1"/>
</dbReference>
<organism evidence="1 2">
    <name type="scientific">Nostocoides jenkinsii Ben 74</name>
    <dbReference type="NCBI Taxonomy" id="1193518"/>
    <lineage>
        <taxon>Bacteria</taxon>
        <taxon>Bacillati</taxon>
        <taxon>Actinomycetota</taxon>
        <taxon>Actinomycetes</taxon>
        <taxon>Micrococcales</taxon>
        <taxon>Intrasporangiaceae</taxon>
        <taxon>Nostocoides</taxon>
    </lineage>
</organism>
<keyword evidence="2" id="KW-1185">Reference proteome</keyword>